<comment type="subcellular location">
    <subcellularLocation>
        <location evidence="1">Membrane</location>
    </subcellularLocation>
</comment>
<evidence type="ECO:0000313" key="8">
    <source>
        <dbReference type="EMBL" id="TNN47365.1"/>
    </source>
</evidence>
<dbReference type="PANTHER" id="PTHR46160">
    <property type="entry name" value="ALPHA-TECTORIN-RELATED"/>
    <property type="match status" value="1"/>
</dbReference>
<evidence type="ECO:0000259" key="6">
    <source>
        <dbReference type="PROSITE" id="PS51220"/>
    </source>
</evidence>
<evidence type="ECO:0000256" key="5">
    <source>
        <dbReference type="SAM" id="MobiDB-lite"/>
    </source>
</evidence>
<evidence type="ECO:0000256" key="2">
    <source>
        <dbReference type="ARBA" id="ARBA00022729"/>
    </source>
</evidence>
<dbReference type="SMART" id="SM00539">
    <property type="entry name" value="NIDO"/>
    <property type="match status" value="1"/>
</dbReference>
<gene>
    <name evidence="8" type="primary">Tecta_0</name>
    <name evidence="8" type="ORF">EYF80_042453</name>
</gene>
<evidence type="ECO:0000259" key="7">
    <source>
        <dbReference type="PROSITE" id="PS51233"/>
    </source>
</evidence>
<keyword evidence="9" id="KW-1185">Reference proteome</keyword>
<feature type="domain" description="NIDO" evidence="6">
    <location>
        <begin position="113"/>
        <end position="221"/>
    </location>
</feature>
<dbReference type="FunFam" id="2.10.25.10:FF:000055">
    <property type="entry name" value="alpha-tectorin isoform X1"/>
    <property type="match status" value="2"/>
</dbReference>
<protein>
    <submittedName>
        <fullName evidence="8">Alpha-tectorin</fullName>
    </submittedName>
</protein>
<dbReference type="Proteomes" id="UP000314294">
    <property type="component" value="Unassembled WGS sequence"/>
</dbReference>
<organism evidence="8 9">
    <name type="scientific">Liparis tanakae</name>
    <name type="common">Tanaka's snailfish</name>
    <dbReference type="NCBI Taxonomy" id="230148"/>
    <lineage>
        <taxon>Eukaryota</taxon>
        <taxon>Metazoa</taxon>
        <taxon>Chordata</taxon>
        <taxon>Craniata</taxon>
        <taxon>Vertebrata</taxon>
        <taxon>Euteleostomi</taxon>
        <taxon>Actinopterygii</taxon>
        <taxon>Neopterygii</taxon>
        <taxon>Teleostei</taxon>
        <taxon>Neoteleostei</taxon>
        <taxon>Acanthomorphata</taxon>
        <taxon>Eupercaria</taxon>
        <taxon>Perciformes</taxon>
        <taxon>Cottioidei</taxon>
        <taxon>Cottales</taxon>
        <taxon>Liparidae</taxon>
        <taxon>Liparis</taxon>
    </lineage>
</organism>
<feature type="domain" description="VWFD" evidence="7">
    <location>
        <begin position="293"/>
        <end position="473"/>
    </location>
</feature>
<keyword evidence="4" id="KW-1015">Disulfide bond</keyword>
<feature type="compositionally biased region" description="Polar residues" evidence="5">
    <location>
        <begin position="64"/>
        <end position="77"/>
    </location>
</feature>
<feature type="domain" description="VWFD" evidence="7">
    <location>
        <begin position="687"/>
        <end position="868"/>
    </location>
</feature>
<dbReference type="SUPFAM" id="SSF57567">
    <property type="entry name" value="Serine protease inhibitors"/>
    <property type="match status" value="2"/>
</dbReference>
<feature type="compositionally biased region" description="Basic and acidic residues" evidence="5">
    <location>
        <begin position="9"/>
        <end position="23"/>
    </location>
</feature>
<dbReference type="InterPro" id="IPR001846">
    <property type="entry name" value="VWF_type-D"/>
</dbReference>
<dbReference type="Pfam" id="PF08742">
    <property type="entry name" value="C8"/>
    <property type="match status" value="3"/>
</dbReference>
<dbReference type="GO" id="GO:0007160">
    <property type="term" value="P:cell-matrix adhesion"/>
    <property type="evidence" value="ECO:0007669"/>
    <property type="project" value="InterPro"/>
</dbReference>
<dbReference type="InterPro" id="IPR052749">
    <property type="entry name" value="Alpha-tectorin"/>
</dbReference>
<dbReference type="InterPro" id="IPR002919">
    <property type="entry name" value="TIL_dom"/>
</dbReference>
<reference evidence="8 9" key="1">
    <citation type="submission" date="2019-03" db="EMBL/GenBank/DDBJ databases">
        <title>First draft genome of Liparis tanakae, snailfish: a comprehensive survey of snailfish specific genes.</title>
        <authorList>
            <person name="Kim W."/>
            <person name="Song I."/>
            <person name="Jeong J.-H."/>
            <person name="Kim D."/>
            <person name="Kim S."/>
            <person name="Ryu S."/>
            <person name="Song J.Y."/>
            <person name="Lee S.K."/>
        </authorList>
    </citation>
    <scope>NUCLEOTIDE SEQUENCE [LARGE SCALE GENOMIC DNA]</scope>
    <source>
        <tissue evidence="8">Muscle</tissue>
    </source>
</reference>
<dbReference type="Pfam" id="PF01826">
    <property type="entry name" value="TIL"/>
    <property type="match status" value="2"/>
</dbReference>
<proteinExistence type="predicted"/>
<dbReference type="InterPro" id="IPR014853">
    <property type="entry name" value="VWF/SSPO/ZAN-like_Cys-rich_dom"/>
</dbReference>
<dbReference type="CDD" id="cd19941">
    <property type="entry name" value="TIL"/>
    <property type="match status" value="2"/>
</dbReference>
<dbReference type="Gene3D" id="2.10.25.10">
    <property type="entry name" value="Laminin"/>
    <property type="match status" value="2"/>
</dbReference>
<dbReference type="GO" id="GO:0016020">
    <property type="term" value="C:membrane"/>
    <property type="evidence" value="ECO:0007669"/>
    <property type="project" value="UniProtKB-SubCell"/>
</dbReference>
<dbReference type="SMART" id="SM00832">
    <property type="entry name" value="C8"/>
    <property type="match status" value="3"/>
</dbReference>
<dbReference type="PANTHER" id="PTHR46160:SF9">
    <property type="entry name" value="PROTEIN PRY2-RELATED"/>
    <property type="match status" value="1"/>
</dbReference>
<dbReference type="Pfam" id="PF00094">
    <property type="entry name" value="VWD"/>
    <property type="match status" value="2"/>
</dbReference>
<name>A0A4Z2G2Q5_9TELE</name>
<dbReference type="OrthoDB" id="5273213at2759"/>
<dbReference type="EMBL" id="SRLO01000746">
    <property type="protein sequence ID" value="TNN47365.1"/>
    <property type="molecule type" value="Genomic_DNA"/>
</dbReference>
<dbReference type="Pfam" id="PF06119">
    <property type="entry name" value="NIDO"/>
    <property type="match status" value="2"/>
</dbReference>
<keyword evidence="3" id="KW-0472">Membrane</keyword>
<dbReference type="InterPro" id="IPR036084">
    <property type="entry name" value="Ser_inhib-like_sf"/>
</dbReference>
<feature type="region of interest" description="Disordered" evidence="5">
    <location>
        <begin position="1"/>
        <end position="77"/>
    </location>
</feature>
<dbReference type="PROSITE" id="PS51220">
    <property type="entry name" value="NIDO"/>
    <property type="match status" value="1"/>
</dbReference>
<sequence>MTLDSRGIASDEPRAGGEKERRRSSYRGSPGRPAHEWSGSLSRETMRPIRSSNPVRISKPPTDPFNTPSPAGPPSQSVRVKINNNGVISFNVQVSQFTPESFPLSDSRSFIAPLWADVHNGIRGDIFYRESIEPEILERATYDVRRYFKTMPTFTANWVFIATWHQVTFYGGSQTTPSGFNGGDVGHFFNLPGSRSNEVVNIEQTTNVNTPGRWLFRVDTELVDPANGCSYNGKFKRRFYRRGEVFWLSDQCLQRCRCLDINNEVRCQEASCGQLETCEQQEGSFYCQPTRTSTCVVFGDPHYHTFDGFLYHFQGTCSYLLARPCWEVAGLPFFSIEAKNENRGVASVSWLRDVTVEVYGHRVLLPKGSLGTVQVDGLLKTLPVQLELGAVRVYQSGVAIALETDFGLLVTYDGQHYASISLPSSYFNNTCGLCGNYNDDPADDPVLPDGSLAESVVELGGSWRAEDTDWRCTDGCAQNCSVCDAVTEAFYFRSDYCGLINKTDGPFRDCRAVVDPTAFVYSCVYDMCSNRDNITTLCQAIQAYALACQALGVTIRPWRSRTFCALSCPEFSHYQVCTTACPASCSDLTAPLYCAHPCTEGCECDQGLVLSGSRCVQLDDCGCEHNDLYYPLNNTFWAGPSSEEGECSLSCTCGLAGEVSCFNDSCKEGEVCVVERGLLGCYPRREGVCSITQNAVTASFDGTSLPIPDDSSYYLLKLCSAVPANGSMVEVKMGRLLANKGPTWKRPVIVTVANMEAQIGGIDFDIVKVNGEPVVLPYVHPMETMMIYKAPGNATVVESRGLLRVQYTRQGFLNISLSTLFYNVTCGLCGVFNSNTSDDLRLPNGRLADSTEQFTDGWRSIADDLICNGDCDDLYRMCTDLRLYQNPWMCGNINDPGNSSFLACHAVVNPSPFFRNCLYNMCVKGGNRSALCSSLQAYATACQDAQVVLASWRSLTNCPLPCAQNSHFDECTGACPLTCTNLDDPVEPCPLPCQEGCQCEDGFALRDGVCVARSDCGCMSHGRQLATNQTFWTDWECQERCYCNGSDNSVYCQLAPCRPEEYCLEDDGLYVCRPRTEALCLAAGYGHFLPFGSVPFELQSSCSLKMATTSCGRENRDHATTSETFPQFKLAARNEDRDTGQAIWVRGFVLEVYEYEIEVSRSYKNTVTLIVETDFGLKVAFDWNTLLLLTLPRDLYNSCCGLCQGMPLSPPTLTTTDWGMAWAERDTFCQVGCGDSCPRCGLGETSAVNDSPLMVAEVNGDLEADDGGTGVDTGIRFHIGNGLYVFVEPEAVRLCGLIVDRGGVFARCHSKVAPAFFYQSCLQDTCLDQGAQDTVCNWLQIYAGTCQTQGATVSGWRSDTPCGECKSGLNVILP</sequence>
<evidence type="ECO:0000256" key="4">
    <source>
        <dbReference type="ARBA" id="ARBA00023157"/>
    </source>
</evidence>
<keyword evidence="2" id="KW-0732">Signal</keyword>
<dbReference type="PROSITE" id="PS51233">
    <property type="entry name" value="VWFD"/>
    <property type="match status" value="2"/>
</dbReference>
<accession>A0A4Z2G2Q5</accession>
<dbReference type="SMART" id="SM00216">
    <property type="entry name" value="VWD"/>
    <property type="match status" value="2"/>
</dbReference>
<evidence type="ECO:0000256" key="1">
    <source>
        <dbReference type="ARBA" id="ARBA00004370"/>
    </source>
</evidence>
<evidence type="ECO:0000313" key="9">
    <source>
        <dbReference type="Proteomes" id="UP000314294"/>
    </source>
</evidence>
<comment type="caution">
    <text evidence="8">The sequence shown here is derived from an EMBL/GenBank/DDBJ whole genome shotgun (WGS) entry which is preliminary data.</text>
</comment>
<dbReference type="InterPro" id="IPR003886">
    <property type="entry name" value="NIDO_dom"/>
</dbReference>
<evidence type="ECO:0000256" key="3">
    <source>
        <dbReference type="ARBA" id="ARBA00023136"/>
    </source>
</evidence>